<proteinExistence type="predicted"/>
<dbReference type="RefSeq" id="WP_316432499.1">
    <property type="nucleotide sequence ID" value="NZ_CP053586.1"/>
</dbReference>
<organism evidence="3">
    <name type="scientific">Leptolyngbya sp. NK1-12</name>
    <dbReference type="NCBI Taxonomy" id="2547451"/>
    <lineage>
        <taxon>Bacteria</taxon>
        <taxon>Bacillati</taxon>
        <taxon>Cyanobacteriota</taxon>
        <taxon>Cyanophyceae</taxon>
        <taxon>Leptolyngbyales</taxon>
        <taxon>Leptolyngbyaceae</taxon>
        <taxon>Leptolyngbya group</taxon>
        <taxon>Leptolyngbya</taxon>
    </lineage>
</organism>
<dbReference type="InterPro" id="IPR006311">
    <property type="entry name" value="TAT_signal"/>
</dbReference>
<evidence type="ECO:0000256" key="1">
    <source>
        <dbReference type="ARBA" id="ARBA00022729"/>
    </source>
</evidence>
<feature type="chain" id="PRO_5041665897" evidence="2">
    <location>
        <begin position="29"/>
        <end position="371"/>
    </location>
</feature>
<evidence type="ECO:0000256" key="2">
    <source>
        <dbReference type="SAM" id="SignalP"/>
    </source>
</evidence>
<sequence>MSNRFVQRMSRRTVLGTGLFLGTSWALKACNTASVPGGTTQAESPTAGAGGQIVTGSFPGTTEALFREYASLFNQSGKGQLSIVPLLAFEQVARLKAAPDNPPFDVVILDDGQTDIAFKEGLLQPLPADKITNLSNIDPLFINDKGLAPTFYMQGVVIGYNPERIKTPPSSWQALLDPNLDGQIGLVSMNSILGTSFMVELGKLQGGSESDIEPAFAALKQMLPKLGGVAANPGALSTLFQQGEVDIAPIWHNDALALKAKGVSIEWAVPETGMTGARYSLNVVSKPKSGLDSAAAFVDMALSKEAQTMLASSPYYYVPSDKTVSLAAAITEKIGAKNATEFMKQVNILDWQTINQQRAAWIERFNKEVSA</sequence>
<dbReference type="PROSITE" id="PS51318">
    <property type="entry name" value="TAT"/>
    <property type="match status" value="1"/>
</dbReference>
<protein>
    <submittedName>
        <fullName evidence="3">Extracellular solute-binding protein</fullName>
    </submittedName>
</protein>
<dbReference type="EMBL" id="CP053586">
    <property type="protein sequence ID" value="WNZ26258.1"/>
    <property type="molecule type" value="Genomic_DNA"/>
</dbReference>
<accession>A0AA96WIN0</accession>
<dbReference type="SUPFAM" id="SSF53850">
    <property type="entry name" value="Periplasmic binding protein-like II"/>
    <property type="match status" value="1"/>
</dbReference>
<dbReference type="PANTHER" id="PTHR30006">
    <property type="entry name" value="THIAMINE-BINDING PERIPLASMIC PROTEIN-RELATED"/>
    <property type="match status" value="1"/>
</dbReference>
<reference evidence="3" key="1">
    <citation type="submission" date="2020-05" db="EMBL/GenBank/DDBJ databases">
        <authorList>
            <person name="Zhu T."/>
            <person name="Keshari N."/>
            <person name="Lu X."/>
        </authorList>
    </citation>
    <scope>NUCLEOTIDE SEQUENCE</scope>
    <source>
        <strain evidence="3">NK1-12</strain>
    </source>
</reference>
<dbReference type="GO" id="GO:0030975">
    <property type="term" value="F:thiamine binding"/>
    <property type="evidence" value="ECO:0007669"/>
    <property type="project" value="TreeGrafter"/>
</dbReference>
<dbReference type="PANTHER" id="PTHR30006:SF2">
    <property type="entry name" value="ABC TRANSPORTER SUBSTRATE-BINDING PROTEIN"/>
    <property type="match status" value="1"/>
</dbReference>
<dbReference type="GO" id="GO:0015888">
    <property type="term" value="P:thiamine transport"/>
    <property type="evidence" value="ECO:0007669"/>
    <property type="project" value="TreeGrafter"/>
</dbReference>
<dbReference type="GO" id="GO:0030976">
    <property type="term" value="F:thiamine pyrophosphate binding"/>
    <property type="evidence" value="ECO:0007669"/>
    <property type="project" value="TreeGrafter"/>
</dbReference>
<dbReference type="GO" id="GO:0030288">
    <property type="term" value="C:outer membrane-bounded periplasmic space"/>
    <property type="evidence" value="ECO:0007669"/>
    <property type="project" value="TreeGrafter"/>
</dbReference>
<feature type="signal peptide" evidence="2">
    <location>
        <begin position="1"/>
        <end position="28"/>
    </location>
</feature>
<keyword evidence="1 2" id="KW-0732">Signal</keyword>
<dbReference type="Pfam" id="PF13343">
    <property type="entry name" value="SBP_bac_6"/>
    <property type="match status" value="1"/>
</dbReference>
<gene>
    <name evidence="3" type="ORF">HJG54_27845</name>
</gene>
<dbReference type="Gene3D" id="3.40.190.10">
    <property type="entry name" value="Periplasmic binding protein-like II"/>
    <property type="match status" value="2"/>
</dbReference>
<dbReference type="AlphaFoldDB" id="A0AA96WIN0"/>
<name>A0AA96WIN0_9CYAN</name>
<evidence type="ECO:0000313" key="3">
    <source>
        <dbReference type="EMBL" id="WNZ26258.1"/>
    </source>
</evidence>